<accession>A0A6L9S3I7</accession>
<comment type="caution">
    <text evidence="2">The sequence shown here is derived from an EMBL/GenBank/DDBJ whole genome shotgun (WGS) entry which is preliminary data.</text>
</comment>
<evidence type="ECO:0000313" key="2">
    <source>
        <dbReference type="EMBL" id="NED99994.1"/>
    </source>
</evidence>
<dbReference type="Proteomes" id="UP000475214">
    <property type="component" value="Unassembled WGS sequence"/>
</dbReference>
<dbReference type="GO" id="GO:0005829">
    <property type="term" value="C:cytosol"/>
    <property type="evidence" value="ECO:0007669"/>
    <property type="project" value="TreeGrafter"/>
</dbReference>
<dbReference type="Gene3D" id="3.20.20.100">
    <property type="entry name" value="NADP-dependent oxidoreductase domain"/>
    <property type="match status" value="1"/>
</dbReference>
<dbReference type="PANTHER" id="PTHR43364:SF6">
    <property type="entry name" value="OXIDOREDUCTASE-RELATED"/>
    <property type="match status" value="1"/>
</dbReference>
<dbReference type="InterPro" id="IPR023210">
    <property type="entry name" value="NADP_OxRdtase_dom"/>
</dbReference>
<feature type="domain" description="NADP-dependent oxidoreductase" evidence="1">
    <location>
        <begin position="6"/>
        <end position="313"/>
    </location>
</feature>
<dbReference type="InterPro" id="IPR036812">
    <property type="entry name" value="NAD(P)_OxRdtase_dom_sf"/>
</dbReference>
<gene>
    <name evidence="2" type="ORF">G1H10_07405</name>
</gene>
<evidence type="ECO:0000313" key="3">
    <source>
        <dbReference type="Proteomes" id="UP000475214"/>
    </source>
</evidence>
<dbReference type="InterPro" id="IPR050523">
    <property type="entry name" value="AKR_Detox_Biosynth"/>
</dbReference>
<dbReference type="Pfam" id="PF00248">
    <property type="entry name" value="Aldo_ket_red"/>
    <property type="match status" value="1"/>
</dbReference>
<organism evidence="2 3">
    <name type="scientific">Phytoactinopolyspora halotolerans</name>
    <dbReference type="NCBI Taxonomy" id="1981512"/>
    <lineage>
        <taxon>Bacteria</taxon>
        <taxon>Bacillati</taxon>
        <taxon>Actinomycetota</taxon>
        <taxon>Actinomycetes</taxon>
        <taxon>Jiangellales</taxon>
        <taxon>Jiangellaceae</taxon>
        <taxon>Phytoactinopolyspora</taxon>
    </lineage>
</organism>
<dbReference type="RefSeq" id="WP_163734946.1">
    <property type="nucleotide sequence ID" value="NZ_JAAGOA010000004.1"/>
</dbReference>
<reference evidence="2 3" key="1">
    <citation type="submission" date="2020-02" db="EMBL/GenBank/DDBJ databases">
        <authorList>
            <person name="Li X.-J."/>
            <person name="Han X.-M."/>
        </authorList>
    </citation>
    <scope>NUCLEOTIDE SEQUENCE [LARGE SCALE GENOMIC DNA]</scope>
    <source>
        <strain evidence="2 3">CCTCC AB 2017055</strain>
    </source>
</reference>
<keyword evidence="3" id="KW-1185">Reference proteome</keyword>
<sequence>MEKLNVALGTMHFGTKVPEDESRDLLDRFVDAGGTMLDTADCYSFWQSETGFGGQSEEVIGRWLADRPGMRERVYISTKVGAEPTVVGGFPEHKQGLSADSIARGIEGSLKRLGVDRVDLYWAHMEDRSADLAETVDAFGELVRAGTVDRLGVSNHPLWMVERARQLARAHGQAGYTAIQHSYSYLQQRPGTRIEGKVHRFGNLTDDMLDYVDSHDDMWAWAYTPLLEGAYSKPERLHEVYDHPGTTRRLAALDEVAAELGATRNQVVLAWLIGGTPSITPIVGVSNAAQLDEAMAGVSLTLSADQRARLDAAG</sequence>
<dbReference type="AlphaFoldDB" id="A0A6L9S3I7"/>
<dbReference type="PANTHER" id="PTHR43364">
    <property type="entry name" value="NADH-SPECIFIC METHYLGLYOXAL REDUCTASE-RELATED"/>
    <property type="match status" value="1"/>
</dbReference>
<proteinExistence type="predicted"/>
<dbReference type="SUPFAM" id="SSF51430">
    <property type="entry name" value="NAD(P)-linked oxidoreductase"/>
    <property type="match status" value="1"/>
</dbReference>
<protein>
    <submittedName>
        <fullName evidence="2">Aldo/keto reductase</fullName>
    </submittedName>
</protein>
<evidence type="ECO:0000259" key="1">
    <source>
        <dbReference type="Pfam" id="PF00248"/>
    </source>
</evidence>
<dbReference type="EMBL" id="JAAGOA010000004">
    <property type="protein sequence ID" value="NED99994.1"/>
    <property type="molecule type" value="Genomic_DNA"/>
</dbReference>
<name>A0A6L9S3I7_9ACTN</name>